<proteinExistence type="predicted"/>
<dbReference type="InterPro" id="IPR036514">
    <property type="entry name" value="SGNH_hydro_sf"/>
</dbReference>
<sequence>MVVVFFFNQCSSENTNFVSIAEIKPVVAPQPLPQPVSKKVSYIALGDSYTIGQSVCVTCRFPEQLKKKLESTIPNLSVDLKIIAQTGWTTSNLIQAIKEQQPTPDYKLVTLLIGVNNQFQNKEFSIYGSEFPQLVQTAITLAKGDKNNVIVVSIPDYAYSSFGQQFGNPSKTSTEIDRYNAFAKNYCETNGVTFINITDITRLGLTEPDLVATDGLHPSEKAYSLFVDRIAPKASEVVQK</sequence>
<gene>
    <name evidence="2" type="ORF">GENT5_07670</name>
</gene>
<dbReference type="SUPFAM" id="SSF52266">
    <property type="entry name" value="SGNH hydrolase"/>
    <property type="match status" value="1"/>
</dbReference>
<protein>
    <submittedName>
        <fullName evidence="2">Lysophospholipase</fullName>
    </submittedName>
</protein>
<name>A0ABN6L1G9_9FLAO</name>
<dbReference type="Proteomes" id="UP001319867">
    <property type="component" value="Chromosome"/>
</dbReference>
<evidence type="ECO:0000313" key="2">
    <source>
        <dbReference type="EMBL" id="BDB54462.1"/>
    </source>
</evidence>
<dbReference type="CDD" id="cd01832">
    <property type="entry name" value="SGNH_hydrolase_like_1"/>
    <property type="match status" value="1"/>
</dbReference>
<dbReference type="Gene3D" id="3.40.50.1110">
    <property type="entry name" value="SGNH hydrolase"/>
    <property type="match status" value="1"/>
</dbReference>
<dbReference type="InterPro" id="IPR013830">
    <property type="entry name" value="SGNH_hydro"/>
</dbReference>
<organism evidence="2 3">
    <name type="scientific">Flavobacterium ammoniigenes</name>
    <dbReference type="NCBI Taxonomy" id="1751095"/>
    <lineage>
        <taxon>Bacteria</taxon>
        <taxon>Pseudomonadati</taxon>
        <taxon>Bacteroidota</taxon>
        <taxon>Flavobacteriia</taxon>
        <taxon>Flavobacteriales</taxon>
        <taxon>Flavobacteriaceae</taxon>
        <taxon>Flavobacterium</taxon>
    </lineage>
</organism>
<dbReference type="EMBL" id="AP025184">
    <property type="protein sequence ID" value="BDB54462.1"/>
    <property type="molecule type" value="Genomic_DNA"/>
</dbReference>
<reference evidence="2 3" key="1">
    <citation type="journal article" date="2022" name="Int. J. Syst. Evol. Microbiol.">
        <title>Flavobacterium ammonificans sp. nov. and Flavobacterium ammoniigenes sp. nov., ammonifying bacteria isolated from surface river water.</title>
        <authorList>
            <person name="Watanabe K."/>
            <person name="Kitamura T."/>
            <person name="Ogata Y."/>
            <person name="Shindo C."/>
            <person name="Suda W."/>
        </authorList>
    </citation>
    <scope>NUCLEOTIDE SEQUENCE [LARGE SCALE GENOMIC DNA]</scope>
    <source>
        <strain evidence="2 3">GENT5</strain>
    </source>
</reference>
<reference evidence="2 3" key="2">
    <citation type="journal article" date="2022" name="Microorganisms">
        <title>Complete Genome Sequences of Two Flavobacterium ammonificans Strains and a Flavobacterium ammoniigenes Strain of Ammonifying Bacterioplankton Isolated from Surface River Water.</title>
        <authorList>
            <person name="Suda W."/>
            <person name="Ogata Y."/>
            <person name="Shindo C."/>
            <person name="Watanabe K."/>
        </authorList>
    </citation>
    <scope>NUCLEOTIDE SEQUENCE [LARGE SCALE GENOMIC DNA]</scope>
    <source>
        <strain evidence="2 3">GENT5</strain>
    </source>
</reference>
<dbReference type="Pfam" id="PF13472">
    <property type="entry name" value="Lipase_GDSL_2"/>
    <property type="match status" value="1"/>
</dbReference>
<keyword evidence="3" id="KW-1185">Reference proteome</keyword>
<evidence type="ECO:0000313" key="3">
    <source>
        <dbReference type="Proteomes" id="UP001319867"/>
    </source>
</evidence>
<feature type="domain" description="SGNH hydrolase-type esterase" evidence="1">
    <location>
        <begin position="44"/>
        <end position="224"/>
    </location>
</feature>
<accession>A0ABN6L1G9</accession>
<dbReference type="RefSeq" id="WP_229318199.1">
    <property type="nucleotide sequence ID" value="NZ_AP025184.1"/>
</dbReference>
<evidence type="ECO:0000259" key="1">
    <source>
        <dbReference type="Pfam" id="PF13472"/>
    </source>
</evidence>